<dbReference type="InterPro" id="IPR045340">
    <property type="entry name" value="DUF6533"/>
</dbReference>
<dbReference type="OrthoDB" id="3242376at2759"/>
<feature type="transmembrane region" description="Helical" evidence="2">
    <location>
        <begin position="214"/>
        <end position="233"/>
    </location>
</feature>
<evidence type="ECO:0000313" key="5">
    <source>
        <dbReference type="Proteomes" id="UP000307440"/>
    </source>
</evidence>
<keyword evidence="2" id="KW-0472">Membrane</keyword>
<keyword evidence="5" id="KW-1185">Reference proteome</keyword>
<feature type="transmembrane region" description="Helical" evidence="2">
    <location>
        <begin position="92"/>
        <end position="110"/>
    </location>
</feature>
<keyword evidence="2" id="KW-1133">Transmembrane helix</keyword>
<dbReference type="EMBL" id="ML210232">
    <property type="protein sequence ID" value="TFK22814.1"/>
    <property type="molecule type" value="Genomic_DNA"/>
</dbReference>
<feature type="transmembrane region" description="Helical" evidence="2">
    <location>
        <begin position="161"/>
        <end position="182"/>
    </location>
</feature>
<evidence type="ECO:0000256" key="2">
    <source>
        <dbReference type="SAM" id="Phobius"/>
    </source>
</evidence>
<feature type="region of interest" description="Disordered" evidence="1">
    <location>
        <begin position="305"/>
        <end position="331"/>
    </location>
</feature>
<proteinExistence type="predicted"/>
<reference evidence="4 5" key="1">
    <citation type="journal article" date="2019" name="Nat. Ecol. Evol.">
        <title>Megaphylogeny resolves global patterns of mushroom evolution.</title>
        <authorList>
            <person name="Varga T."/>
            <person name="Krizsan K."/>
            <person name="Foldi C."/>
            <person name="Dima B."/>
            <person name="Sanchez-Garcia M."/>
            <person name="Sanchez-Ramirez S."/>
            <person name="Szollosi G.J."/>
            <person name="Szarkandi J.G."/>
            <person name="Papp V."/>
            <person name="Albert L."/>
            <person name="Andreopoulos W."/>
            <person name="Angelini C."/>
            <person name="Antonin V."/>
            <person name="Barry K.W."/>
            <person name="Bougher N.L."/>
            <person name="Buchanan P."/>
            <person name="Buyck B."/>
            <person name="Bense V."/>
            <person name="Catcheside P."/>
            <person name="Chovatia M."/>
            <person name="Cooper J."/>
            <person name="Damon W."/>
            <person name="Desjardin D."/>
            <person name="Finy P."/>
            <person name="Geml J."/>
            <person name="Haridas S."/>
            <person name="Hughes K."/>
            <person name="Justo A."/>
            <person name="Karasinski D."/>
            <person name="Kautmanova I."/>
            <person name="Kiss B."/>
            <person name="Kocsube S."/>
            <person name="Kotiranta H."/>
            <person name="LaButti K.M."/>
            <person name="Lechner B.E."/>
            <person name="Liimatainen K."/>
            <person name="Lipzen A."/>
            <person name="Lukacs Z."/>
            <person name="Mihaltcheva S."/>
            <person name="Morgado L.N."/>
            <person name="Niskanen T."/>
            <person name="Noordeloos M.E."/>
            <person name="Ohm R.A."/>
            <person name="Ortiz-Santana B."/>
            <person name="Ovrebo C."/>
            <person name="Racz N."/>
            <person name="Riley R."/>
            <person name="Savchenko A."/>
            <person name="Shiryaev A."/>
            <person name="Soop K."/>
            <person name="Spirin V."/>
            <person name="Szebenyi C."/>
            <person name="Tomsovsky M."/>
            <person name="Tulloss R.E."/>
            <person name="Uehling J."/>
            <person name="Grigoriev I.V."/>
            <person name="Vagvolgyi C."/>
            <person name="Papp T."/>
            <person name="Martin F.M."/>
            <person name="Miettinen O."/>
            <person name="Hibbett D.S."/>
            <person name="Nagy L.G."/>
        </authorList>
    </citation>
    <scope>NUCLEOTIDE SEQUENCE [LARGE SCALE GENOMIC DNA]</scope>
    <source>
        <strain evidence="4 5">CBS 121175</strain>
    </source>
</reference>
<evidence type="ECO:0000313" key="4">
    <source>
        <dbReference type="EMBL" id="TFK22814.1"/>
    </source>
</evidence>
<dbReference type="AlphaFoldDB" id="A0A5C3KQZ6"/>
<name>A0A5C3KQZ6_COPMA</name>
<accession>A0A5C3KQZ6</accession>
<evidence type="ECO:0000256" key="1">
    <source>
        <dbReference type="SAM" id="MobiDB-lite"/>
    </source>
</evidence>
<dbReference type="STRING" id="230819.A0A5C3KQZ6"/>
<protein>
    <recommendedName>
        <fullName evidence="3">DUF6533 domain-containing protein</fullName>
    </recommendedName>
</protein>
<organism evidence="4 5">
    <name type="scientific">Coprinopsis marcescibilis</name>
    <name type="common">Agaric fungus</name>
    <name type="synonym">Psathyrella marcescibilis</name>
    <dbReference type="NCBI Taxonomy" id="230819"/>
    <lineage>
        <taxon>Eukaryota</taxon>
        <taxon>Fungi</taxon>
        <taxon>Dikarya</taxon>
        <taxon>Basidiomycota</taxon>
        <taxon>Agaricomycotina</taxon>
        <taxon>Agaricomycetes</taxon>
        <taxon>Agaricomycetidae</taxon>
        <taxon>Agaricales</taxon>
        <taxon>Agaricineae</taxon>
        <taxon>Psathyrellaceae</taxon>
        <taxon>Coprinopsis</taxon>
    </lineage>
</organism>
<feature type="transmembrane region" description="Helical" evidence="2">
    <location>
        <begin position="117"/>
        <end position="141"/>
    </location>
</feature>
<feature type="domain" description="DUF6533" evidence="3">
    <location>
        <begin position="14"/>
        <end position="60"/>
    </location>
</feature>
<keyword evidence="2" id="KW-0812">Transmembrane</keyword>
<dbReference type="Pfam" id="PF20151">
    <property type="entry name" value="DUF6533"/>
    <property type="match status" value="1"/>
</dbReference>
<dbReference type="Proteomes" id="UP000307440">
    <property type="component" value="Unassembled WGS sequence"/>
</dbReference>
<sequence>MDGVLALNALTSLYIQSASFAMLAYDYVGHEVLTFSDEVEHIWSYRPSVVSLLFAVNRYGNPLQFFAIFFMFNDPRWSREVCQRHSLFKGASSIALIGVTTLLMILRVWALYRNSRLVLAFMLFLLSCQIALSAAGLNTGFPVILSNVPIHGCIHTSRSVLFSAIWICPVITDAVAFVLMLCRKKDYRMARPVSISGVKGSLSLSDTIFRDGTMYFLAVLVSNLTNALIFFLANENLKPIAGPFNQLLTSMLVSRLVMNLRNAGAAASGPPTEIFTQEIQFVSPTSQSRLACLASPARQSRFMAKPQRGLATVQEDDDSEMYGARTGNNID</sequence>
<gene>
    <name evidence="4" type="ORF">FA15DRAFT_757739</name>
</gene>
<evidence type="ECO:0000259" key="3">
    <source>
        <dbReference type="Pfam" id="PF20151"/>
    </source>
</evidence>